<dbReference type="EMBL" id="BAAATD010000014">
    <property type="protein sequence ID" value="GAA2628583.1"/>
    <property type="molecule type" value="Genomic_DNA"/>
</dbReference>
<proteinExistence type="predicted"/>
<feature type="transmembrane region" description="Helical" evidence="1">
    <location>
        <begin position="28"/>
        <end position="49"/>
    </location>
</feature>
<feature type="transmembrane region" description="Helical" evidence="1">
    <location>
        <begin position="55"/>
        <end position="78"/>
    </location>
</feature>
<keyword evidence="1" id="KW-1133">Transmembrane helix</keyword>
<name>A0ABP6CVB7_9ACTN</name>
<protein>
    <submittedName>
        <fullName evidence="2">Uncharacterized protein</fullName>
    </submittedName>
</protein>
<evidence type="ECO:0000256" key="1">
    <source>
        <dbReference type="SAM" id="Phobius"/>
    </source>
</evidence>
<organism evidence="2 3">
    <name type="scientific">Actinomadura fulvescens</name>
    <dbReference type="NCBI Taxonomy" id="46160"/>
    <lineage>
        <taxon>Bacteria</taxon>
        <taxon>Bacillati</taxon>
        <taxon>Actinomycetota</taxon>
        <taxon>Actinomycetes</taxon>
        <taxon>Streptosporangiales</taxon>
        <taxon>Thermomonosporaceae</taxon>
        <taxon>Actinomadura</taxon>
    </lineage>
</organism>
<evidence type="ECO:0000313" key="2">
    <source>
        <dbReference type="EMBL" id="GAA2628583.1"/>
    </source>
</evidence>
<dbReference type="RefSeq" id="WP_344547471.1">
    <property type="nucleotide sequence ID" value="NZ_BAAATD010000014.1"/>
</dbReference>
<keyword evidence="1" id="KW-0472">Membrane</keyword>
<evidence type="ECO:0000313" key="3">
    <source>
        <dbReference type="Proteomes" id="UP001501509"/>
    </source>
</evidence>
<dbReference type="Proteomes" id="UP001501509">
    <property type="component" value="Unassembled WGS sequence"/>
</dbReference>
<comment type="caution">
    <text evidence="2">The sequence shown here is derived from an EMBL/GenBank/DDBJ whole genome shotgun (WGS) entry which is preliminary data.</text>
</comment>
<gene>
    <name evidence="2" type="ORF">GCM10010411_77370</name>
</gene>
<keyword evidence="1" id="KW-0812">Transmembrane</keyword>
<accession>A0ABP6CVB7</accession>
<dbReference type="Pfam" id="PF19870">
    <property type="entry name" value="DUF6343"/>
    <property type="match status" value="1"/>
</dbReference>
<keyword evidence="3" id="KW-1185">Reference proteome</keyword>
<dbReference type="InterPro" id="IPR045924">
    <property type="entry name" value="DUF6343"/>
</dbReference>
<reference evidence="3" key="1">
    <citation type="journal article" date="2019" name="Int. J. Syst. Evol. Microbiol.">
        <title>The Global Catalogue of Microorganisms (GCM) 10K type strain sequencing project: providing services to taxonomists for standard genome sequencing and annotation.</title>
        <authorList>
            <consortium name="The Broad Institute Genomics Platform"/>
            <consortium name="The Broad Institute Genome Sequencing Center for Infectious Disease"/>
            <person name="Wu L."/>
            <person name="Ma J."/>
        </authorList>
    </citation>
    <scope>NUCLEOTIDE SEQUENCE [LARGE SCALE GENOMIC DNA]</scope>
    <source>
        <strain evidence="3">JCM 6833</strain>
    </source>
</reference>
<sequence>MNVPGPDHHRQPPGDEPVTACSPLRLRVVLSLTALVWAGAAAILFVVLGSRNGGALNWSLAVVCLVIVLVSAIDLLVISRRLRS</sequence>